<gene>
    <name evidence="1" type="ORF">NI17_009315</name>
</gene>
<accession>A0A399FZF0</accession>
<name>A0A399FZF0_9ACTN</name>
<dbReference type="OrthoDB" id="9801834at2"/>
<dbReference type="EMBL" id="CP063196">
    <property type="protein sequence ID" value="UOE21303.1"/>
    <property type="molecule type" value="Genomic_DNA"/>
</dbReference>
<organism evidence="1 2">
    <name type="scientific">Thermobifida halotolerans</name>
    <dbReference type="NCBI Taxonomy" id="483545"/>
    <lineage>
        <taxon>Bacteria</taxon>
        <taxon>Bacillati</taxon>
        <taxon>Actinomycetota</taxon>
        <taxon>Actinomycetes</taxon>
        <taxon>Streptosporangiales</taxon>
        <taxon>Nocardiopsidaceae</taxon>
        <taxon>Thermobifida</taxon>
    </lineage>
</organism>
<keyword evidence="2" id="KW-1185">Reference proteome</keyword>
<proteinExistence type="predicted"/>
<dbReference type="KEGG" id="thao:NI17_009315"/>
<dbReference type="AlphaFoldDB" id="A0A399FZF0"/>
<evidence type="ECO:0000313" key="2">
    <source>
        <dbReference type="Proteomes" id="UP000265719"/>
    </source>
</evidence>
<evidence type="ECO:0000313" key="1">
    <source>
        <dbReference type="EMBL" id="UOE21303.1"/>
    </source>
</evidence>
<protein>
    <submittedName>
        <fullName evidence="1">Uncharacterized protein</fullName>
    </submittedName>
</protein>
<dbReference type="Proteomes" id="UP000265719">
    <property type="component" value="Chromosome"/>
</dbReference>
<dbReference type="RefSeq" id="WP_068694220.1">
    <property type="nucleotide sequence ID" value="NZ_CP063196.1"/>
</dbReference>
<sequence>MSSTGGAGCFRAIRLRTPGKIAAAAAVDRIHAAGAVVSPGPGCVQLAPALVYEPDDLEELEHALRTGLDGTAERSS</sequence>
<reference evidence="1" key="1">
    <citation type="submission" date="2020-10" db="EMBL/GenBank/DDBJ databases">
        <title>De novo genome project of the cellulose decomposer Thermobifida halotolerans type strain.</title>
        <authorList>
            <person name="Nagy I."/>
            <person name="Horvath B."/>
            <person name="Kukolya J."/>
            <person name="Nagy I."/>
            <person name="Orsini M."/>
        </authorList>
    </citation>
    <scope>NUCLEOTIDE SEQUENCE</scope>
    <source>
        <strain evidence="1">DSM 44931</strain>
    </source>
</reference>